<dbReference type="SUPFAM" id="SSF56784">
    <property type="entry name" value="HAD-like"/>
    <property type="match status" value="1"/>
</dbReference>
<dbReference type="EMBL" id="CP117884">
    <property type="protein sequence ID" value="WDF81910.1"/>
    <property type="molecule type" value="Genomic_DNA"/>
</dbReference>
<dbReference type="NCBIfam" id="TIGR00099">
    <property type="entry name" value="Cof-subfamily"/>
    <property type="match status" value="1"/>
</dbReference>
<dbReference type="PANTHER" id="PTHR10000:SF25">
    <property type="entry name" value="PHOSPHATASE YKRA-RELATED"/>
    <property type="match status" value="1"/>
</dbReference>
<evidence type="ECO:0000313" key="2">
    <source>
        <dbReference type="Proteomes" id="UP001220377"/>
    </source>
</evidence>
<name>A0ABY7WVG9_9LACO</name>
<dbReference type="PANTHER" id="PTHR10000">
    <property type="entry name" value="PHOSPHOSERINE PHOSPHATASE"/>
    <property type="match status" value="1"/>
</dbReference>
<evidence type="ECO:0000313" key="1">
    <source>
        <dbReference type="EMBL" id="WDF81910.1"/>
    </source>
</evidence>
<dbReference type="InterPro" id="IPR000150">
    <property type="entry name" value="Cof"/>
</dbReference>
<proteinExistence type="predicted"/>
<gene>
    <name evidence="1" type="ORF">PQ472_08225</name>
</gene>
<dbReference type="NCBIfam" id="TIGR01484">
    <property type="entry name" value="HAD-SF-IIB"/>
    <property type="match status" value="1"/>
</dbReference>
<dbReference type="GO" id="GO:0016787">
    <property type="term" value="F:hydrolase activity"/>
    <property type="evidence" value="ECO:0007669"/>
    <property type="project" value="UniProtKB-KW"/>
</dbReference>
<reference evidence="1 2" key="1">
    <citation type="submission" date="2023-02" db="EMBL/GenBank/DDBJ databases">
        <title>Genome sequence of Lacticaseibacillus sp. KACC 23028.</title>
        <authorList>
            <person name="Kim S."/>
            <person name="Heo J."/>
            <person name="Kwon S.-W."/>
        </authorList>
    </citation>
    <scope>NUCLEOTIDE SEQUENCE [LARGE SCALE GENOMIC DNA]</scope>
    <source>
        <strain evidence="1 2">KACC 23028</strain>
    </source>
</reference>
<dbReference type="InterPro" id="IPR036412">
    <property type="entry name" value="HAD-like_sf"/>
</dbReference>
<sequence>MTKSVVFFDLDGTLLRDDKTVGSTAIAAISELRQQGSLPVISTGRDLWEIQDFMQTTGIDSAVCGNGATLLINGQVVDKRHIQQNLVAAINTRAAADDLTVAWYNENGAALSRADDLTIGNYQDVRQTPPPVAADYWRTHPSTRMLVFTGEAQAVQLQEQYSTDFPELAFYHSSPFDLELIEKRISKESGIRAMRTLPELAEATAYAFGDGDNDVPMSRAVDHMVAMANASGQLHDIAYYTTGDNNGDGIAQGLRHFNLNCIRKGVVT</sequence>
<dbReference type="Proteomes" id="UP001220377">
    <property type="component" value="Chromosome"/>
</dbReference>
<dbReference type="Gene3D" id="3.40.50.1000">
    <property type="entry name" value="HAD superfamily/HAD-like"/>
    <property type="match status" value="1"/>
</dbReference>
<accession>A0ABY7WVG9</accession>
<protein>
    <submittedName>
        <fullName evidence="1">Cof-type HAD-IIB family hydrolase</fullName>
    </submittedName>
</protein>
<dbReference type="InterPro" id="IPR006379">
    <property type="entry name" value="HAD-SF_hydro_IIB"/>
</dbReference>
<organism evidence="1 2">
    <name type="scientific">Lacticaseibacillus pabuli</name>
    <dbReference type="NCBI Taxonomy" id="3025672"/>
    <lineage>
        <taxon>Bacteria</taxon>
        <taxon>Bacillati</taxon>
        <taxon>Bacillota</taxon>
        <taxon>Bacilli</taxon>
        <taxon>Lactobacillales</taxon>
        <taxon>Lactobacillaceae</taxon>
        <taxon>Lacticaseibacillus</taxon>
    </lineage>
</organism>
<dbReference type="RefSeq" id="WP_274259001.1">
    <property type="nucleotide sequence ID" value="NZ_CP117884.1"/>
</dbReference>
<keyword evidence="2" id="KW-1185">Reference proteome</keyword>
<dbReference type="Gene3D" id="3.30.1240.10">
    <property type="match status" value="1"/>
</dbReference>
<dbReference type="Pfam" id="PF08282">
    <property type="entry name" value="Hydrolase_3"/>
    <property type="match status" value="1"/>
</dbReference>
<dbReference type="InterPro" id="IPR023214">
    <property type="entry name" value="HAD_sf"/>
</dbReference>
<keyword evidence="1" id="KW-0378">Hydrolase</keyword>